<dbReference type="Gene3D" id="2.160.20.10">
    <property type="entry name" value="Single-stranded right-handed beta-helix, Pectin lyase-like"/>
    <property type="match status" value="1"/>
</dbReference>
<dbReference type="InterPro" id="IPR039448">
    <property type="entry name" value="Beta_helix"/>
</dbReference>
<feature type="domain" description="Right handed beta helix" evidence="2">
    <location>
        <begin position="57"/>
        <end position="153"/>
    </location>
</feature>
<keyword evidence="4" id="KW-1185">Reference proteome</keyword>
<dbReference type="AlphaFoldDB" id="A0A1X7PCW1"/>
<protein>
    <submittedName>
        <fullName evidence="3">Right handed beta helix region</fullName>
    </submittedName>
</protein>
<organism evidence="3 4">
    <name type="scientific">Mesorhizobium australicum</name>
    <dbReference type="NCBI Taxonomy" id="536018"/>
    <lineage>
        <taxon>Bacteria</taxon>
        <taxon>Pseudomonadati</taxon>
        <taxon>Pseudomonadota</taxon>
        <taxon>Alphaproteobacteria</taxon>
        <taxon>Hyphomicrobiales</taxon>
        <taxon>Phyllobacteriaceae</taxon>
        <taxon>Mesorhizobium</taxon>
    </lineage>
</organism>
<feature type="signal peptide" evidence="1">
    <location>
        <begin position="1"/>
        <end position="22"/>
    </location>
</feature>
<gene>
    <name evidence="3" type="ORF">SAMN02982922_3697</name>
</gene>
<dbReference type="Pfam" id="PF13229">
    <property type="entry name" value="Beta_helix"/>
    <property type="match status" value="1"/>
</dbReference>
<dbReference type="EMBL" id="FXBL01000004">
    <property type="protein sequence ID" value="SMH48236.1"/>
    <property type="molecule type" value="Genomic_DNA"/>
</dbReference>
<dbReference type="OrthoDB" id="8772891at2"/>
<reference evidence="4" key="1">
    <citation type="submission" date="2017-04" db="EMBL/GenBank/DDBJ databases">
        <authorList>
            <person name="Varghese N."/>
            <person name="Submissions S."/>
        </authorList>
    </citation>
    <scope>NUCLEOTIDE SEQUENCE [LARGE SCALE GENOMIC DNA]</scope>
    <source>
        <strain evidence="4">B5P</strain>
    </source>
</reference>
<name>A0A1X7PCW1_9HYPH</name>
<dbReference type="SUPFAM" id="SSF51126">
    <property type="entry name" value="Pectin lyase-like"/>
    <property type="match status" value="1"/>
</dbReference>
<dbReference type="Proteomes" id="UP000193083">
    <property type="component" value="Unassembled WGS sequence"/>
</dbReference>
<dbReference type="InterPro" id="IPR006626">
    <property type="entry name" value="PbH1"/>
</dbReference>
<proteinExistence type="predicted"/>
<evidence type="ECO:0000313" key="4">
    <source>
        <dbReference type="Proteomes" id="UP000193083"/>
    </source>
</evidence>
<dbReference type="InterPro" id="IPR011050">
    <property type="entry name" value="Pectin_lyase_fold/virulence"/>
</dbReference>
<dbReference type="SMART" id="SM00710">
    <property type="entry name" value="PbH1"/>
    <property type="match status" value="5"/>
</dbReference>
<evidence type="ECO:0000313" key="3">
    <source>
        <dbReference type="EMBL" id="SMH48236.1"/>
    </source>
</evidence>
<evidence type="ECO:0000256" key="1">
    <source>
        <dbReference type="SAM" id="SignalP"/>
    </source>
</evidence>
<sequence>MKIFGLAAAAISAASIIGPAQAERTDCISITSLPQTITAAGVYCLKQDLSTAITSGNAITINANNVTIDFNDFKLGGLAAGPATGANGVFATNRKNITIRNATIRGFRNGVLFSGAGSSGSVIEDNLVEGSTFTGITVAGSGIVVRRNRVVNTDTTPPSSQTTAPAAVSYTNMGRRSATSVGISNGVAPMAGNGGVSNAIRAENIINSQIVDNAVSTSISSNSEAEGIFIRTARRVEIARNTIFDVAGQNFATGIYAESSRLLFIKDNIIGGGTSATQGAGGTAYGIEVTFPSGANICQNNTITDFASGSVTGCGSTTGTFP</sequence>
<keyword evidence="1" id="KW-0732">Signal</keyword>
<dbReference type="RefSeq" id="WP_085465487.1">
    <property type="nucleotide sequence ID" value="NZ_FXBL01000004.1"/>
</dbReference>
<evidence type="ECO:0000259" key="2">
    <source>
        <dbReference type="Pfam" id="PF13229"/>
    </source>
</evidence>
<dbReference type="InterPro" id="IPR012334">
    <property type="entry name" value="Pectin_lyas_fold"/>
</dbReference>
<accession>A0A1X7PCW1</accession>
<feature type="chain" id="PRO_5010860491" evidence="1">
    <location>
        <begin position="23"/>
        <end position="322"/>
    </location>
</feature>